<dbReference type="EMBL" id="JAASRM010000001">
    <property type="protein sequence ID" value="NIK89599.1"/>
    <property type="molecule type" value="Genomic_DNA"/>
</dbReference>
<dbReference type="Proteomes" id="UP000570514">
    <property type="component" value="Unassembled WGS sequence"/>
</dbReference>
<evidence type="ECO:0000313" key="2">
    <source>
        <dbReference type="Proteomes" id="UP000570514"/>
    </source>
</evidence>
<name>A0A846N269_9PROT</name>
<dbReference type="AlphaFoldDB" id="A0A846N269"/>
<protein>
    <submittedName>
        <fullName evidence="1">Uncharacterized protein</fullName>
    </submittedName>
</protein>
<accession>A0A846N269</accession>
<evidence type="ECO:0000313" key="1">
    <source>
        <dbReference type="EMBL" id="NIK89599.1"/>
    </source>
</evidence>
<gene>
    <name evidence="1" type="ORF">FHS83_002917</name>
</gene>
<reference evidence="1 2" key="1">
    <citation type="submission" date="2020-03" db="EMBL/GenBank/DDBJ databases">
        <title>Genomic Encyclopedia of Type Strains, Phase IV (KMG-IV): sequencing the most valuable type-strain genomes for metagenomic binning, comparative biology and taxonomic classification.</title>
        <authorList>
            <person name="Goeker M."/>
        </authorList>
    </citation>
    <scope>NUCLEOTIDE SEQUENCE [LARGE SCALE GENOMIC DNA]</scope>
    <source>
        <strain evidence="1 2">DSM 19867</strain>
    </source>
</reference>
<sequence length="119" mass="12732">MNLHPPHEGGSKNACVFRGGVCRVASGSAGWVSLLQNCPPSRILGWHDIPLPEIPRAARVRISTLPQGEGGVAAFCLLVTNEPLTAPLRNNSLPPTMKMVLKRMTTTTTKPSGVLVRAR</sequence>
<comment type="caution">
    <text evidence="1">The sequence shown here is derived from an EMBL/GenBank/DDBJ whole genome shotgun (WGS) entry which is preliminary data.</text>
</comment>
<keyword evidence="2" id="KW-1185">Reference proteome</keyword>
<organism evidence="1 2">
    <name type="scientific">Rhizomicrobium palustre</name>
    <dbReference type="NCBI Taxonomy" id="189966"/>
    <lineage>
        <taxon>Bacteria</taxon>
        <taxon>Pseudomonadati</taxon>
        <taxon>Pseudomonadota</taxon>
        <taxon>Alphaproteobacteria</taxon>
        <taxon>Micropepsales</taxon>
        <taxon>Micropepsaceae</taxon>
        <taxon>Rhizomicrobium</taxon>
    </lineage>
</organism>
<proteinExistence type="predicted"/>